<dbReference type="Gene3D" id="1.10.540.10">
    <property type="entry name" value="Acyl-CoA dehydrogenase/oxidase, N-terminal domain"/>
    <property type="match status" value="1"/>
</dbReference>
<dbReference type="AlphaFoldDB" id="A0A5M3W6T4"/>
<dbReference type="Pfam" id="PF08028">
    <property type="entry name" value="Acyl-CoA_dh_2"/>
    <property type="match status" value="1"/>
</dbReference>
<dbReference type="EMBL" id="BLAD01000075">
    <property type="protein sequence ID" value="GES03990.1"/>
    <property type="molecule type" value="Genomic_DNA"/>
</dbReference>
<dbReference type="GO" id="GO:0050660">
    <property type="term" value="F:flavin adenine dinucleotide binding"/>
    <property type="evidence" value="ECO:0007669"/>
    <property type="project" value="InterPro"/>
</dbReference>
<dbReference type="PIRSF" id="PIRSF016578">
    <property type="entry name" value="HsaA"/>
    <property type="match status" value="1"/>
</dbReference>
<proteinExistence type="predicted"/>
<keyword evidence="4" id="KW-1185">Reference proteome</keyword>
<keyword evidence="1" id="KW-0560">Oxidoreductase</keyword>
<dbReference type="Proteomes" id="UP000334990">
    <property type="component" value="Unassembled WGS sequence"/>
</dbReference>
<dbReference type="SUPFAM" id="SSF56645">
    <property type="entry name" value="Acyl-CoA dehydrogenase NM domain-like"/>
    <property type="match status" value="1"/>
</dbReference>
<dbReference type="InterPro" id="IPR046373">
    <property type="entry name" value="Acyl-CoA_Oxase/DH_mid-dom_sf"/>
</dbReference>
<feature type="domain" description="Acyl-CoA dehydrogenase C-terminal" evidence="2">
    <location>
        <begin position="236"/>
        <end position="364"/>
    </location>
</feature>
<evidence type="ECO:0000256" key="1">
    <source>
        <dbReference type="ARBA" id="ARBA00023002"/>
    </source>
</evidence>
<dbReference type="InterPro" id="IPR013107">
    <property type="entry name" value="Acyl-CoA_DH_C"/>
</dbReference>
<evidence type="ECO:0000259" key="2">
    <source>
        <dbReference type="Pfam" id="PF08028"/>
    </source>
</evidence>
<dbReference type="Gene3D" id="1.20.140.10">
    <property type="entry name" value="Butyryl-CoA Dehydrogenase, subunit A, domain 3"/>
    <property type="match status" value="1"/>
</dbReference>
<accession>A0A5M3W6T4</accession>
<name>A0A5M3W6T4_9ACTN</name>
<dbReference type="GO" id="GO:0016627">
    <property type="term" value="F:oxidoreductase activity, acting on the CH-CH group of donors"/>
    <property type="evidence" value="ECO:0007669"/>
    <property type="project" value="InterPro"/>
</dbReference>
<dbReference type="RefSeq" id="WP_218034569.1">
    <property type="nucleotide sequence ID" value="NZ_BAAABN010000030.1"/>
</dbReference>
<comment type="caution">
    <text evidence="3">The sequence shown here is derived from an EMBL/GenBank/DDBJ whole genome shotgun (WGS) entry which is preliminary data.</text>
</comment>
<reference evidence="3 4" key="1">
    <citation type="submission" date="2019-10" db="EMBL/GenBank/DDBJ databases">
        <title>Whole genome shotgun sequence of Acrocarpospora corrugata NBRC 13972.</title>
        <authorList>
            <person name="Ichikawa N."/>
            <person name="Kimura A."/>
            <person name="Kitahashi Y."/>
            <person name="Komaki H."/>
            <person name="Oguchi A."/>
        </authorList>
    </citation>
    <scope>NUCLEOTIDE SEQUENCE [LARGE SCALE GENOMIC DNA]</scope>
    <source>
        <strain evidence="3 4">NBRC 13972</strain>
    </source>
</reference>
<organism evidence="3 4">
    <name type="scientific">Acrocarpospora corrugata</name>
    <dbReference type="NCBI Taxonomy" id="35763"/>
    <lineage>
        <taxon>Bacteria</taxon>
        <taxon>Bacillati</taxon>
        <taxon>Actinomycetota</taxon>
        <taxon>Actinomycetes</taxon>
        <taxon>Streptosporangiales</taxon>
        <taxon>Streptosporangiaceae</taxon>
        <taxon>Acrocarpospora</taxon>
    </lineage>
</organism>
<evidence type="ECO:0000313" key="4">
    <source>
        <dbReference type="Proteomes" id="UP000334990"/>
    </source>
</evidence>
<evidence type="ECO:0000313" key="3">
    <source>
        <dbReference type="EMBL" id="GES03990.1"/>
    </source>
</evidence>
<dbReference type="Gene3D" id="2.40.110.10">
    <property type="entry name" value="Butyryl-CoA Dehydrogenase, subunit A, domain 2"/>
    <property type="match status" value="1"/>
</dbReference>
<sequence length="386" mass="41486">METLEKPELAERAGRIVPLLRGNAYWSEGHRRLHPLSIEAMAEAGVFKLRTPARYGGYACDSRTLSQVLGVLGQGDGSAAWTAAVWSIATWLTCLFPDEVQDEVFATPDVRICATLSPTAVATPKDGGYSVSGQWAFMSGAHHSQWQVIVAATESTGPIMAVVPMADLQIMDDWYTSGLKGSGSVTTIASEIYVPAVRALPLGAILQEQYASRRNADTPIYRSPLLPTAAASSVGTLLGLARGAMGSFLHRLPGRGITYTGYTSQREAPVTHLQVAAAAMKIDEAEFHADRLAGQVDGKAILGETWTTAERARARADMGSVCQLVKEAVDILNTASGGSSIYDIVPIQQIERDVRAINLHALMHPNTNLELYGRVLCGLDPNTYYL</sequence>
<gene>
    <name evidence="3" type="ORF">Acor_60560</name>
</gene>
<protein>
    <submittedName>
        <fullName evidence="3">Acyl-CoA dehydrogenase</fullName>
    </submittedName>
</protein>
<dbReference type="InterPro" id="IPR037069">
    <property type="entry name" value="AcylCoA_DH/ox_N_sf"/>
</dbReference>
<dbReference type="InterPro" id="IPR009100">
    <property type="entry name" value="AcylCoA_DH/oxidase_NM_dom_sf"/>
</dbReference>